<organism evidence="1 2">
    <name type="scientific">Candidatus Roizmanbacteria bacterium GW2011_GWA2_37_7</name>
    <dbReference type="NCBI Taxonomy" id="1618481"/>
    <lineage>
        <taxon>Bacteria</taxon>
        <taxon>Candidatus Roizmaniibacteriota</taxon>
    </lineage>
</organism>
<sequence length="191" mass="22798">MLENIIPSKVRRKILELYFHHIDDSYYLREIVRMIEEEVNAVKRELDILHDAKVLLRERRTNKVFFTLNKNYILYDEFLRIFTKTTSLADLLFTNQSRLGKVKYIAISIKYVKRAPIKEGEIYALFVGVVVVPEVESIMNTAKKDFGWEINYTVMTEDELQFRKKNNDPFIWKFLKQPKVMLVGQEEDLIK</sequence>
<protein>
    <submittedName>
        <fullName evidence="1">Transcriptional regulator</fullName>
    </submittedName>
</protein>
<dbReference type="Gene3D" id="1.10.10.10">
    <property type="entry name" value="Winged helix-like DNA-binding domain superfamily/Winged helix DNA-binding domain"/>
    <property type="match status" value="1"/>
</dbReference>
<evidence type="ECO:0000313" key="1">
    <source>
        <dbReference type="EMBL" id="KKQ36913.1"/>
    </source>
</evidence>
<comment type="caution">
    <text evidence="1">The sequence shown here is derived from an EMBL/GenBank/DDBJ whole genome shotgun (WGS) entry which is preliminary data.</text>
</comment>
<reference evidence="1 2" key="1">
    <citation type="journal article" date="2015" name="Nature">
        <title>rRNA introns, odd ribosomes, and small enigmatic genomes across a large radiation of phyla.</title>
        <authorList>
            <person name="Brown C.T."/>
            <person name="Hug L.A."/>
            <person name="Thomas B.C."/>
            <person name="Sharon I."/>
            <person name="Castelle C.J."/>
            <person name="Singh A."/>
            <person name="Wilkins M.J."/>
            <person name="Williams K.H."/>
            <person name="Banfield J.F."/>
        </authorList>
    </citation>
    <scope>NUCLEOTIDE SEQUENCE [LARGE SCALE GENOMIC DNA]</scope>
</reference>
<dbReference type="EMBL" id="LBTJ01000050">
    <property type="protein sequence ID" value="KKQ36913.1"/>
    <property type="molecule type" value="Genomic_DNA"/>
</dbReference>
<dbReference type="InterPro" id="IPR036388">
    <property type="entry name" value="WH-like_DNA-bd_sf"/>
</dbReference>
<dbReference type="STRING" id="1618481.US54_C0050G0006"/>
<dbReference type="Proteomes" id="UP000034471">
    <property type="component" value="Unassembled WGS sequence"/>
</dbReference>
<accession>A0A0G0H0Z8</accession>
<dbReference type="AlphaFoldDB" id="A0A0G0H0Z8"/>
<proteinExistence type="predicted"/>
<gene>
    <name evidence="1" type="ORF">US54_C0050G0006</name>
</gene>
<name>A0A0G0H0Z8_9BACT</name>
<evidence type="ECO:0000313" key="2">
    <source>
        <dbReference type="Proteomes" id="UP000034471"/>
    </source>
</evidence>